<dbReference type="CDD" id="cd08996">
    <property type="entry name" value="GH32_FFase"/>
    <property type="match status" value="1"/>
</dbReference>
<feature type="domain" description="Glycosyl hydrolase family 32 C-terminal" evidence="11">
    <location>
        <begin position="344"/>
        <end position="496"/>
    </location>
</feature>
<dbReference type="NCBIfam" id="TIGR01322">
    <property type="entry name" value="scrB_fam"/>
    <property type="match status" value="1"/>
</dbReference>
<dbReference type="AlphaFoldDB" id="A0A1R1AUK1"/>
<evidence type="ECO:0000313" key="13">
    <source>
        <dbReference type="Proteomes" id="UP000187074"/>
    </source>
</evidence>
<keyword evidence="5 8" id="KW-0378">Hydrolase</keyword>
<dbReference type="InterPro" id="IPR023296">
    <property type="entry name" value="Glyco_hydro_beta-prop_sf"/>
</dbReference>
<dbReference type="Pfam" id="PF00251">
    <property type="entry name" value="Glyco_hydro_32N"/>
    <property type="match status" value="1"/>
</dbReference>
<dbReference type="Pfam" id="PF08244">
    <property type="entry name" value="Glyco_hydro_32C"/>
    <property type="match status" value="1"/>
</dbReference>
<evidence type="ECO:0000256" key="6">
    <source>
        <dbReference type="ARBA" id="ARBA00023295"/>
    </source>
</evidence>
<comment type="pathway">
    <text evidence="1 9">Glycan biosynthesis; sucrose metabolism.</text>
</comment>
<evidence type="ECO:0000256" key="2">
    <source>
        <dbReference type="ARBA" id="ARBA00009902"/>
    </source>
</evidence>
<keyword evidence="6 8" id="KW-0326">Glycosidase</keyword>
<accession>A0A1R1AUK1</accession>
<evidence type="ECO:0000256" key="5">
    <source>
        <dbReference type="ARBA" id="ARBA00022801"/>
    </source>
</evidence>
<dbReference type="PANTHER" id="PTHR43101:SF1">
    <property type="entry name" value="BETA-FRUCTOSIDASE"/>
    <property type="match status" value="1"/>
</dbReference>
<dbReference type="GO" id="GO:0005737">
    <property type="term" value="C:cytoplasm"/>
    <property type="evidence" value="ECO:0007669"/>
    <property type="project" value="UniProtKB-SubCell"/>
</dbReference>
<evidence type="ECO:0000256" key="7">
    <source>
        <dbReference type="ARBA" id="ARBA00033367"/>
    </source>
</evidence>
<evidence type="ECO:0000256" key="8">
    <source>
        <dbReference type="RuleBase" id="RU362110"/>
    </source>
</evidence>
<comment type="caution">
    <text evidence="12">The sequence shown here is derived from an EMBL/GenBank/DDBJ whole genome shotgun (WGS) entry which is preliminary data.</text>
</comment>
<keyword evidence="9" id="KW-0119">Carbohydrate metabolism</keyword>
<dbReference type="Gene3D" id="2.115.10.20">
    <property type="entry name" value="Glycosyl hydrolase domain, family 43"/>
    <property type="match status" value="1"/>
</dbReference>
<keyword evidence="9" id="KW-0963">Cytoplasm</keyword>
<evidence type="ECO:0000256" key="1">
    <source>
        <dbReference type="ARBA" id="ARBA00004914"/>
    </source>
</evidence>
<evidence type="ECO:0000259" key="11">
    <source>
        <dbReference type="Pfam" id="PF08244"/>
    </source>
</evidence>
<dbReference type="PANTHER" id="PTHR43101">
    <property type="entry name" value="BETA-FRUCTOSIDASE"/>
    <property type="match status" value="1"/>
</dbReference>
<organism evidence="12 13">
    <name type="scientific">Paenibacillus lautus</name>
    <name type="common">Bacillus lautus</name>
    <dbReference type="NCBI Taxonomy" id="1401"/>
    <lineage>
        <taxon>Bacteria</taxon>
        <taxon>Bacillati</taxon>
        <taxon>Bacillota</taxon>
        <taxon>Bacilli</taxon>
        <taxon>Bacillales</taxon>
        <taxon>Paenibacillaceae</taxon>
        <taxon>Paenibacillus</taxon>
    </lineage>
</organism>
<evidence type="ECO:0000256" key="3">
    <source>
        <dbReference type="ARBA" id="ARBA00012758"/>
    </source>
</evidence>
<dbReference type="GO" id="GO:0005985">
    <property type="term" value="P:sucrose metabolic process"/>
    <property type="evidence" value="ECO:0007669"/>
    <property type="project" value="UniProtKB-UniPathway"/>
</dbReference>
<comment type="similarity">
    <text evidence="2 8">Belongs to the glycosyl hydrolase 32 family.</text>
</comment>
<comment type="catalytic activity">
    <reaction evidence="8">
        <text>Hydrolysis of terminal non-reducing beta-D-fructofuranoside residues in beta-D-fructofuranosides.</text>
        <dbReference type="EC" id="3.2.1.26"/>
    </reaction>
</comment>
<reference evidence="12 13" key="1">
    <citation type="submission" date="2016-11" db="EMBL/GenBank/DDBJ databases">
        <title>Paenibacillus species isolates.</title>
        <authorList>
            <person name="Beno S.M."/>
        </authorList>
    </citation>
    <scope>NUCLEOTIDE SEQUENCE [LARGE SCALE GENOMIC DNA]</scope>
    <source>
        <strain evidence="12 13">FSL F4-0100</strain>
    </source>
</reference>
<dbReference type="InterPro" id="IPR013148">
    <property type="entry name" value="Glyco_hydro_32_N"/>
</dbReference>
<dbReference type="Gene3D" id="2.60.120.560">
    <property type="entry name" value="Exo-inulinase, domain 1"/>
    <property type="match status" value="1"/>
</dbReference>
<dbReference type="Proteomes" id="UP000187074">
    <property type="component" value="Unassembled WGS sequence"/>
</dbReference>
<dbReference type="InterPro" id="IPR001362">
    <property type="entry name" value="Glyco_hydro_32"/>
</dbReference>
<dbReference type="SMART" id="SM00640">
    <property type="entry name" value="Glyco_32"/>
    <property type="match status" value="1"/>
</dbReference>
<dbReference type="InterPro" id="IPR013320">
    <property type="entry name" value="ConA-like_dom_sf"/>
</dbReference>
<evidence type="ECO:0000256" key="9">
    <source>
        <dbReference type="RuleBase" id="RU365015"/>
    </source>
</evidence>
<comment type="function">
    <text evidence="9">Enables the bacterium to metabolize sucrose as a sole carbon source.</text>
</comment>
<comment type="subcellular location">
    <subcellularLocation>
        <location evidence="9">Cytoplasm</location>
    </subcellularLocation>
</comment>
<evidence type="ECO:0000259" key="10">
    <source>
        <dbReference type="Pfam" id="PF00251"/>
    </source>
</evidence>
<dbReference type="SUPFAM" id="SSF49899">
    <property type="entry name" value="Concanavalin A-like lectins/glucanases"/>
    <property type="match status" value="1"/>
</dbReference>
<dbReference type="InterPro" id="IPR013189">
    <property type="entry name" value="Glyco_hydro_32_C"/>
</dbReference>
<feature type="domain" description="Glycosyl hydrolase family 32 N-terminal" evidence="10">
    <location>
        <begin position="39"/>
        <end position="335"/>
    </location>
</feature>
<dbReference type="OrthoDB" id="9759709at2"/>
<dbReference type="RefSeq" id="WP_076325498.1">
    <property type="nucleotide sequence ID" value="NZ_MRTF01000011.1"/>
</dbReference>
<dbReference type="InterPro" id="IPR006232">
    <property type="entry name" value="Suc6P_hydrolase"/>
</dbReference>
<dbReference type="SUPFAM" id="SSF75005">
    <property type="entry name" value="Arabinanase/levansucrase/invertase"/>
    <property type="match status" value="1"/>
</dbReference>
<gene>
    <name evidence="12" type="ORF">BK123_27275</name>
</gene>
<dbReference type="InterPro" id="IPR051214">
    <property type="entry name" value="GH32_Enzymes"/>
</dbReference>
<name>A0A1R1AUK1_PAELA</name>
<dbReference type="GO" id="GO:0004564">
    <property type="term" value="F:beta-fructofuranosidase activity"/>
    <property type="evidence" value="ECO:0007669"/>
    <property type="project" value="UniProtKB-EC"/>
</dbReference>
<evidence type="ECO:0000313" key="12">
    <source>
        <dbReference type="EMBL" id="OME89081.1"/>
    </source>
</evidence>
<dbReference type="UniPathway" id="UPA00238"/>
<proteinExistence type="inferred from homology"/>
<dbReference type="EMBL" id="MRTF01000011">
    <property type="protein sequence ID" value="OME89081.1"/>
    <property type="molecule type" value="Genomic_DNA"/>
</dbReference>
<evidence type="ECO:0000256" key="4">
    <source>
        <dbReference type="ARBA" id="ARBA00019623"/>
    </source>
</evidence>
<sequence length="502" mass="57266">MAVQQGSKERHVQALAKAEAAIAAIREEAAREPSRHKYHFMSPARWINDPNGFIQFKGEYHLFYQYYPYGDRWGAMHWGHSKSKDLVHWEHLPVALAPSEPYDLDERGGCFSGSAVDHNGVLYLFYTGTVIRDGEVVQTQCLATSTDGIHFEKYEGNPVIALPPETGSNDFRDPKVWKHEDSWYMVVGSCKDGRGKALLYRSPDLRQWEYINVLAESDGGLGTMWECPDFFPLGDKHVLMFSPMGMGNTKTVYLVGDMDYTTGIFNWDVQGEVDVGFDYYAPQSLLDDKGRRIIIAWLNSWDWMPWFKDFAPPTQKGWCGSMSIPRTVELDEDGRLKFLSIAELASLREEGRFRSSEQQIGADMEIILDDLASEAWEMIAEFDLEDCDAKEFGFKLRVSADRTEETVLSYFPTTGILKFDRSRSDGWSEGICEFKLEAFGQKKLKLHILMDTSVVEIYGDEGRTVMTHNLFPHPDNIVTLLFSRGGSVSLTSFQSWKLRSVW</sequence>
<dbReference type="STRING" id="1401.BK123_27275"/>
<protein>
    <recommendedName>
        <fullName evidence="4 8">Sucrose-6-phosphate hydrolase</fullName>
        <ecNumber evidence="3 8">3.2.1.26</ecNumber>
    </recommendedName>
    <alternativeName>
        <fullName evidence="7 9">Invertase</fullName>
    </alternativeName>
</protein>
<dbReference type="EC" id="3.2.1.26" evidence="3 8"/>